<evidence type="ECO:0000256" key="6">
    <source>
        <dbReference type="ARBA" id="ARBA00022927"/>
    </source>
</evidence>
<feature type="region of interest" description="Disordered" evidence="9">
    <location>
        <begin position="408"/>
        <end position="460"/>
    </location>
</feature>
<evidence type="ECO:0000259" key="10">
    <source>
        <dbReference type="Pfam" id="PF01833"/>
    </source>
</evidence>
<evidence type="ECO:0000256" key="3">
    <source>
        <dbReference type="ARBA" id="ARBA00017526"/>
    </source>
</evidence>
<feature type="region of interest" description="Disordered" evidence="9">
    <location>
        <begin position="105"/>
        <end position="127"/>
    </location>
</feature>
<dbReference type="GO" id="GO:0000145">
    <property type="term" value="C:exocyst"/>
    <property type="evidence" value="ECO:0000318"/>
    <property type="project" value="GO_Central"/>
</dbReference>
<keyword evidence="4 8" id="KW-0813">Transport</keyword>
<evidence type="ECO:0000256" key="7">
    <source>
        <dbReference type="ARBA" id="ARBA00062534"/>
    </source>
</evidence>
<dbReference type="InterPro" id="IPR039481">
    <property type="entry name" value="EXOC2/Sec5_N_dom"/>
</dbReference>
<feature type="compositionally biased region" description="Polar residues" evidence="9">
    <location>
        <begin position="703"/>
        <end position="724"/>
    </location>
</feature>
<protein>
    <recommendedName>
        <fullName evidence="3 8">Exocyst complex component 2</fullName>
    </recommendedName>
</protein>
<dbReference type="Pfam" id="PF01833">
    <property type="entry name" value="TIG"/>
    <property type="match status" value="1"/>
</dbReference>
<comment type="similarity">
    <text evidence="2 8">Belongs to the SEC5 family.</text>
</comment>
<dbReference type="GeneID" id="118417187"/>
<dbReference type="FunFam" id="2.60.40.10:FF:000196">
    <property type="entry name" value="Exocyst complex component 2"/>
    <property type="match status" value="1"/>
</dbReference>
<feature type="domain" description="Exocyst complex component EXOC2/Sec5 N-terminal" evidence="11">
    <location>
        <begin position="126"/>
        <end position="937"/>
    </location>
</feature>
<dbReference type="CDD" id="cd00603">
    <property type="entry name" value="IPT_PCSR"/>
    <property type="match status" value="1"/>
</dbReference>
<reference evidence="12" key="1">
    <citation type="journal article" date="2020" name="Nat. Ecol. Evol.">
        <title>Deeply conserved synteny resolves early events in vertebrate evolution.</title>
        <authorList>
            <person name="Simakov O."/>
            <person name="Marletaz F."/>
            <person name="Yue J.X."/>
            <person name="O'Connell B."/>
            <person name="Jenkins J."/>
            <person name="Brandt A."/>
            <person name="Calef R."/>
            <person name="Tung C.H."/>
            <person name="Huang T.K."/>
            <person name="Schmutz J."/>
            <person name="Satoh N."/>
            <person name="Yu J.K."/>
            <person name="Putnam N.H."/>
            <person name="Green R.E."/>
            <person name="Rokhsar D.S."/>
        </authorList>
    </citation>
    <scope>NUCLEOTIDE SEQUENCE [LARGE SCALE GENOMIC DNA]</scope>
    <source>
        <strain evidence="12">S238N-H82</strain>
    </source>
</reference>
<organism evidence="12 13">
    <name type="scientific">Branchiostoma floridae</name>
    <name type="common">Florida lancelet</name>
    <name type="synonym">Amphioxus</name>
    <dbReference type="NCBI Taxonomy" id="7739"/>
    <lineage>
        <taxon>Eukaryota</taxon>
        <taxon>Metazoa</taxon>
        <taxon>Chordata</taxon>
        <taxon>Cephalochordata</taxon>
        <taxon>Leptocardii</taxon>
        <taxon>Amphioxiformes</taxon>
        <taxon>Branchiostomatidae</taxon>
        <taxon>Branchiostoma</taxon>
    </lineage>
</organism>
<dbReference type="InterPro" id="IPR029175">
    <property type="entry name" value="EXOC2/Sec5"/>
</dbReference>
<dbReference type="InterPro" id="IPR013783">
    <property type="entry name" value="Ig-like_fold"/>
</dbReference>
<evidence type="ECO:0000313" key="12">
    <source>
        <dbReference type="Proteomes" id="UP000001554"/>
    </source>
</evidence>
<accession>A0A9J7MTN6</accession>
<keyword evidence="5 8" id="KW-0268">Exocytosis</keyword>
<proteinExistence type="inferred from homology"/>
<dbReference type="RefSeq" id="XP_035678526.1">
    <property type="nucleotide sequence ID" value="XM_035822633.1"/>
</dbReference>
<comment type="function">
    <text evidence="1 8">Component of the exocyst complex involved in the docking of exocytic vesicles with fusion sites on the plasma membrane.</text>
</comment>
<feature type="region of interest" description="Disordered" evidence="9">
    <location>
        <begin position="1"/>
        <end position="23"/>
    </location>
</feature>
<comment type="subunit">
    <text evidence="8">Component of the exocyst complex.</text>
</comment>
<dbReference type="SUPFAM" id="SSF81296">
    <property type="entry name" value="E set domains"/>
    <property type="match status" value="1"/>
</dbReference>
<gene>
    <name evidence="13" type="primary">LOC118417187</name>
</gene>
<evidence type="ECO:0000259" key="11">
    <source>
        <dbReference type="Pfam" id="PF15469"/>
    </source>
</evidence>
<evidence type="ECO:0000256" key="8">
    <source>
        <dbReference type="RuleBase" id="RU365069"/>
    </source>
</evidence>
<dbReference type="InterPro" id="IPR014756">
    <property type="entry name" value="Ig_E-set"/>
</dbReference>
<dbReference type="KEGG" id="bfo:118417187"/>
<evidence type="ECO:0000256" key="2">
    <source>
        <dbReference type="ARBA" id="ARBA00010578"/>
    </source>
</evidence>
<dbReference type="PANTHER" id="PTHR13043">
    <property type="entry name" value="EXOCYST COMPLEX COMPONENT SEC5"/>
    <property type="match status" value="1"/>
</dbReference>
<dbReference type="Gene3D" id="2.60.40.10">
    <property type="entry name" value="Immunoglobulins"/>
    <property type="match status" value="1"/>
</dbReference>
<feature type="domain" description="IPT/TIG" evidence="10">
    <location>
        <begin position="5"/>
        <end position="85"/>
    </location>
</feature>
<sequence>MPKEPKVTGLSPNEGPPGTKVTIRGENLGTGATDLTGLTICGVNCLLTAEWVSPSKITCKTGLCKGKGEVIVTTRSGGLGTCTVTFRGYVMQTGPLEESAVWIDESTTTDKRGRSKSSSALFRKNEDPLGMSMEGKGKFPIDQLEEMFPEGSGDPSNEKFLSEWFLIENHHHTSFDDLKTGLSYLKRKSSQRSEGPLAFMKGNLTSIMDCQDALAAQQGQWMKATSAQDPMHQDLLKDESTSEGGSITEKLETLLNNANDKANAMYQDVLGRKDKADATRNALNVLQRFRFLFSLPGSIERNIQNGDYDIVINDYAKAKSLFADTEVQVFKRVYLEVEKQIETFRGQLTEKLMQLPSSLDEQSKLIRYLMDLGEPGDPAWDCLVNQQKWLLQLLFSCKEEHIKQAQTIPSVAGSEGDTPSSHTPLKYRPSVGTPGSVFTPGHSSVKRMPSFGSTQSPDQAGWKFKTPQRVQFVDDLTDVLLENFPDLWKLWEGYSTGSLLNEAAEKTDVANQEKESKFKKMVEEVMSVYSKLLRAAFLPETLSSLPKEQRAKYGVWPEGKYDNMAHWLPQFVRTIRSCNSTLSGMNLPDETTHDVRDVAQDTRVHCVTTLLQQATEDVKALNDRETWTVERDDRGGITALPLLFENIITELIQHLKEVVQSRAEESEIFRRADTRMKVSKLCEDMLSAFADTMDQLAFRTESQAEAIPTSQQSSSGHNELTSPSEHIPPMERRLVTVLSNCSHTREKVLPKLIDLLEKNGYPEVQKVQKGCQSCFSALDEKLFDAYLEQKADPLVGALEPGVYAGYFMWNDCLPPRGVRNYVKEALMNLIAVHAEVFSISPLLVERVLSRLLQALAEEMLRLMECVTGWSADGAIQARLELCALQDALALYKTPESSKSFHDALQMVPPVKSAADRKNLEELMNKFKSNMQLQLTCFRSDSLKRTLV</sequence>
<dbReference type="Proteomes" id="UP000001554">
    <property type="component" value="Chromosome 6"/>
</dbReference>
<evidence type="ECO:0000256" key="5">
    <source>
        <dbReference type="ARBA" id="ARBA00022483"/>
    </source>
</evidence>
<evidence type="ECO:0000256" key="9">
    <source>
        <dbReference type="SAM" id="MobiDB-lite"/>
    </source>
</evidence>
<comment type="subunit">
    <text evidence="7">The exocyst complex is composed of EXOC1, EXOC2, EXOC3, EXOC4, EXOC5, EXOC6, EXOC7 and EXOC8. Interacts with EXOC3L1. Interacts with GNEFR/DELGEF; this interaction occurs only in the presence of magnesium or manganese and is stimulated by dCTP or GTP. Interacts with RALA and RALB. Interacts with ARL13B; regulates ARL13B localization to the cilium membrane.</text>
</comment>
<feature type="region of interest" description="Disordered" evidence="9">
    <location>
        <begin position="703"/>
        <end position="726"/>
    </location>
</feature>
<evidence type="ECO:0000256" key="1">
    <source>
        <dbReference type="ARBA" id="ARBA00002660"/>
    </source>
</evidence>
<keyword evidence="12" id="KW-1185">Reference proteome</keyword>
<dbReference type="AlphaFoldDB" id="A0A9J7MTN6"/>
<evidence type="ECO:0000313" key="13">
    <source>
        <dbReference type="RefSeq" id="XP_035678526.1"/>
    </source>
</evidence>
<dbReference type="GO" id="GO:0006893">
    <property type="term" value="P:Golgi to plasma membrane transport"/>
    <property type="evidence" value="ECO:0000318"/>
    <property type="project" value="GO_Central"/>
</dbReference>
<keyword evidence="6 8" id="KW-0653">Protein transport</keyword>
<dbReference type="PANTHER" id="PTHR13043:SF1">
    <property type="entry name" value="EXOCYST COMPLEX COMPONENT 2"/>
    <property type="match status" value="1"/>
</dbReference>
<dbReference type="GO" id="GO:0015031">
    <property type="term" value="P:protein transport"/>
    <property type="evidence" value="ECO:0007669"/>
    <property type="project" value="UniProtKB-KW"/>
</dbReference>
<dbReference type="OMA" id="RMWMDVD"/>
<dbReference type="Pfam" id="PF15469">
    <property type="entry name" value="Sec5"/>
    <property type="match status" value="1"/>
</dbReference>
<dbReference type="GO" id="GO:0006887">
    <property type="term" value="P:exocytosis"/>
    <property type="evidence" value="ECO:0000318"/>
    <property type="project" value="GO_Central"/>
</dbReference>
<dbReference type="OrthoDB" id="26242at2759"/>
<evidence type="ECO:0000256" key="4">
    <source>
        <dbReference type="ARBA" id="ARBA00022448"/>
    </source>
</evidence>
<name>A0A9J7MTN6_BRAFL</name>
<reference evidence="13" key="2">
    <citation type="submission" date="2025-08" db="UniProtKB">
        <authorList>
            <consortium name="RefSeq"/>
        </authorList>
    </citation>
    <scope>IDENTIFICATION</scope>
    <source>
        <strain evidence="13">S238N-H82</strain>
        <tissue evidence="13">Testes</tissue>
    </source>
</reference>
<dbReference type="InterPro" id="IPR002909">
    <property type="entry name" value="IPT_dom"/>
</dbReference>